<feature type="compositionally biased region" description="Low complexity" evidence="1">
    <location>
        <begin position="1"/>
        <end position="13"/>
    </location>
</feature>
<feature type="compositionally biased region" description="Low complexity" evidence="1">
    <location>
        <begin position="106"/>
        <end position="132"/>
    </location>
</feature>
<feature type="region of interest" description="Disordered" evidence="1">
    <location>
        <begin position="1"/>
        <end position="25"/>
    </location>
</feature>
<feature type="compositionally biased region" description="Polar residues" evidence="1">
    <location>
        <begin position="93"/>
        <end position="102"/>
    </location>
</feature>
<name>A0A8T0B865_SILME</name>
<dbReference type="EMBL" id="JABFDY010000009">
    <property type="protein sequence ID" value="KAF7703094.1"/>
    <property type="molecule type" value="Genomic_DNA"/>
</dbReference>
<protein>
    <submittedName>
        <fullName evidence="2">Uncharacterized protein</fullName>
    </submittedName>
</protein>
<comment type="caution">
    <text evidence="2">The sequence shown here is derived from an EMBL/GenBank/DDBJ whole genome shotgun (WGS) entry which is preliminary data.</text>
</comment>
<gene>
    <name evidence="2" type="ORF">HF521_022101</name>
</gene>
<evidence type="ECO:0000256" key="1">
    <source>
        <dbReference type="SAM" id="MobiDB-lite"/>
    </source>
</evidence>
<dbReference type="Proteomes" id="UP000606274">
    <property type="component" value="Unassembled WGS sequence"/>
</dbReference>
<evidence type="ECO:0000313" key="3">
    <source>
        <dbReference type="Proteomes" id="UP000606274"/>
    </source>
</evidence>
<organism evidence="2 3">
    <name type="scientific">Silurus meridionalis</name>
    <name type="common">Southern catfish</name>
    <name type="synonym">Silurus soldatovi meridionalis</name>
    <dbReference type="NCBI Taxonomy" id="175797"/>
    <lineage>
        <taxon>Eukaryota</taxon>
        <taxon>Metazoa</taxon>
        <taxon>Chordata</taxon>
        <taxon>Craniata</taxon>
        <taxon>Vertebrata</taxon>
        <taxon>Euteleostomi</taxon>
        <taxon>Actinopterygii</taxon>
        <taxon>Neopterygii</taxon>
        <taxon>Teleostei</taxon>
        <taxon>Ostariophysi</taxon>
        <taxon>Siluriformes</taxon>
        <taxon>Siluridae</taxon>
        <taxon>Silurus</taxon>
    </lineage>
</organism>
<evidence type="ECO:0000313" key="2">
    <source>
        <dbReference type="EMBL" id="KAF7703094.1"/>
    </source>
</evidence>
<feature type="region of interest" description="Disordered" evidence="1">
    <location>
        <begin position="72"/>
        <end position="145"/>
    </location>
</feature>
<keyword evidence="3" id="KW-1185">Reference proteome</keyword>
<proteinExistence type="predicted"/>
<sequence length="145" mass="15537">MELQQVNQQITQQTRCMEREPGSAGVPVEWSTASVSSEQLSLELHQVEREIGMRTREMAMEAAGMKYKLIAGRENGQNEHNLQQEDHHLALSEGSNGSSSVVQDCGLGSSSMSSLTSKTSSLSLSSDLVGSSPDLTKNGVAHACS</sequence>
<accession>A0A8T0B865</accession>
<reference evidence="2" key="1">
    <citation type="submission" date="2020-08" db="EMBL/GenBank/DDBJ databases">
        <title>Chromosome-level assembly of Southern catfish (Silurus meridionalis) provides insights into visual adaptation to the nocturnal and benthic lifestyles.</title>
        <authorList>
            <person name="Zhang Y."/>
            <person name="Wang D."/>
            <person name="Peng Z."/>
        </authorList>
    </citation>
    <scope>NUCLEOTIDE SEQUENCE</scope>
    <source>
        <strain evidence="2">SWU-2019-XX</strain>
        <tissue evidence="2">Muscle</tissue>
    </source>
</reference>
<dbReference type="AlphaFoldDB" id="A0A8T0B865"/>